<evidence type="ECO:0000313" key="3">
    <source>
        <dbReference type="EMBL" id="QMT41014.1"/>
    </source>
</evidence>
<evidence type="ECO:0000256" key="2">
    <source>
        <dbReference type="SAM" id="SignalP"/>
    </source>
</evidence>
<dbReference type="PROSITE" id="PS51257">
    <property type="entry name" value="PROKAR_LIPOPROTEIN"/>
    <property type="match status" value="1"/>
</dbReference>
<proteinExistence type="predicted"/>
<protein>
    <recommendedName>
        <fullName evidence="5">Excinuclease ABC subunit A</fullName>
    </recommendedName>
</protein>
<feature type="chain" id="PRO_5027932507" description="Excinuclease ABC subunit A" evidence="2">
    <location>
        <begin position="22"/>
        <end position="191"/>
    </location>
</feature>
<evidence type="ECO:0000313" key="4">
    <source>
        <dbReference type="Proteomes" id="UP000514752"/>
    </source>
</evidence>
<feature type="region of interest" description="Disordered" evidence="1">
    <location>
        <begin position="25"/>
        <end position="60"/>
    </location>
</feature>
<accession>A0A7D7NGR0</accession>
<evidence type="ECO:0000256" key="1">
    <source>
        <dbReference type="SAM" id="MobiDB-lite"/>
    </source>
</evidence>
<dbReference type="Proteomes" id="UP000514752">
    <property type="component" value="Chromosome"/>
</dbReference>
<gene>
    <name evidence="3" type="ORF">H3L94_02915</name>
</gene>
<evidence type="ECO:0008006" key="5">
    <source>
        <dbReference type="Google" id="ProtNLM"/>
    </source>
</evidence>
<keyword evidence="2" id="KW-0732">Signal</keyword>
<organism evidence="3 4">
    <name type="scientific">Neisseria shayeganii</name>
    <dbReference type="NCBI Taxonomy" id="607712"/>
    <lineage>
        <taxon>Bacteria</taxon>
        <taxon>Pseudomonadati</taxon>
        <taxon>Pseudomonadota</taxon>
        <taxon>Betaproteobacteria</taxon>
        <taxon>Neisseriales</taxon>
        <taxon>Neisseriaceae</taxon>
        <taxon>Neisseria</taxon>
    </lineage>
</organism>
<feature type="compositionally biased region" description="Basic and acidic residues" evidence="1">
    <location>
        <begin position="41"/>
        <end position="60"/>
    </location>
</feature>
<dbReference type="KEGG" id="nsg:H3L94_02915"/>
<feature type="signal peptide" evidence="2">
    <location>
        <begin position="1"/>
        <end position="21"/>
    </location>
</feature>
<name>A0A7D7NGR0_9NEIS</name>
<dbReference type="AlphaFoldDB" id="A0A7D7NGR0"/>
<sequence length="191" mass="21083">MTPSKLLPLGAAVLAVLAVSACSNNRGTTTTTTSRGITETRTVRDVEQRDNRRSERNDHHGVCREVRGDTAGRGRNVLLRCDGRRLMATEEARRLIHPDVSVHFGRSGRVIAAGLTTRQSANASNRSDEAACERAFINAVRKFQETARSRGGGRVSNFHSYFDRQPMSGGQYMCQVGTWHARVVMRGDIAR</sequence>
<dbReference type="RefSeq" id="WP_182122592.1">
    <property type="nucleotide sequence ID" value="NZ_CP059567.1"/>
</dbReference>
<reference evidence="3 4" key="1">
    <citation type="submission" date="2020-07" db="EMBL/GenBank/DDBJ databases">
        <title>Genomic diversity of species in the Neisseriaceae family.</title>
        <authorList>
            <person name="Vincent A.T."/>
            <person name="Bernet E."/>
            <person name="Veyrier F.J."/>
        </authorList>
    </citation>
    <scope>NUCLEOTIDE SEQUENCE [LARGE SCALE GENOMIC DNA]</scope>
    <source>
        <strain evidence="3 4">DSM 22244</strain>
    </source>
</reference>
<feature type="compositionally biased region" description="Low complexity" evidence="1">
    <location>
        <begin position="25"/>
        <end position="40"/>
    </location>
</feature>
<dbReference type="EMBL" id="CP059567">
    <property type="protein sequence ID" value="QMT41014.1"/>
    <property type="molecule type" value="Genomic_DNA"/>
</dbReference>